<organism evidence="1 2">
    <name type="scientific">Psylliodes chrysocephalus</name>
    <dbReference type="NCBI Taxonomy" id="3402493"/>
    <lineage>
        <taxon>Eukaryota</taxon>
        <taxon>Metazoa</taxon>
        <taxon>Ecdysozoa</taxon>
        <taxon>Arthropoda</taxon>
        <taxon>Hexapoda</taxon>
        <taxon>Insecta</taxon>
        <taxon>Pterygota</taxon>
        <taxon>Neoptera</taxon>
        <taxon>Endopterygota</taxon>
        <taxon>Coleoptera</taxon>
        <taxon>Polyphaga</taxon>
        <taxon>Cucujiformia</taxon>
        <taxon>Chrysomeloidea</taxon>
        <taxon>Chrysomelidae</taxon>
        <taxon>Galerucinae</taxon>
        <taxon>Alticini</taxon>
        <taxon>Psylliodes</taxon>
    </lineage>
</organism>
<dbReference type="EMBL" id="OV651816">
    <property type="protein sequence ID" value="CAH1109642.1"/>
    <property type="molecule type" value="Genomic_DNA"/>
</dbReference>
<gene>
    <name evidence="1" type="ORF">PSYICH_LOCUS10116</name>
</gene>
<dbReference type="AlphaFoldDB" id="A0A9P0GHQ6"/>
<dbReference type="OrthoDB" id="6755943at2759"/>
<keyword evidence="2" id="KW-1185">Reference proteome</keyword>
<evidence type="ECO:0000313" key="1">
    <source>
        <dbReference type="EMBL" id="CAH1109642.1"/>
    </source>
</evidence>
<evidence type="ECO:0000313" key="2">
    <source>
        <dbReference type="Proteomes" id="UP001153636"/>
    </source>
</evidence>
<dbReference type="Proteomes" id="UP001153636">
    <property type="component" value="Chromosome 4"/>
</dbReference>
<reference evidence="1" key="1">
    <citation type="submission" date="2022-01" db="EMBL/GenBank/DDBJ databases">
        <authorList>
            <person name="King R."/>
        </authorList>
    </citation>
    <scope>NUCLEOTIDE SEQUENCE</scope>
</reference>
<proteinExistence type="predicted"/>
<protein>
    <submittedName>
        <fullName evidence="1">Uncharacterized protein</fullName>
    </submittedName>
</protein>
<name>A0A9P0GHQ6_9CUCU</name>
<accession>A0A9P0GHQ6</accession>
<sequence>MFIHLLLSVQNFQYNFYVKMESSVVLQDIKNCILQYQYPLANSMSDEDLGDIFKPSNRCFLISWMLKLVGYYDVGQNEKNVYILGQRLYENGFCTKKERLPFMNGTLNTSEQFKILQRIFAFIKNIKDPVNNTHTEPVSFNELENLFQNNTNLFPMFGEIKILDEHKTNKLETENQNGIYKENIMRSNNYNVPEMAEDIQLDLSNMKNLAESYERPKNISDSSIIFDQETLDEFKKCYGNIKLIAQFMKDIHTIEEFTNNTEDILGIGHKTNDGLLKDICEEICIIIRHQKL</sequence>